<dbReference type="Pfam" id="PF10823">
    <property type="entry name" value="DUF2568"/>
    <property type="match status" value="1"/>
</dbReference>
<feature type="transmembrane region" description="Helical" evidence="1">
    <location>
        <begin position="7"/>
        <end position="27"/>
    </location>
</feature>
<evidence type="ECO:0000313" key="3">
    <source>
        <dbReference type="Proteomes" id="UP001589747"/>
    </source>
</evidence>
<keyword evidence="1" id="KW-0472">Membrane</keyword>
<evidence type="ECO:0000313" key="2">
    <source>
        <dbReference type="EMBL" id="MFB9326697.1"/>
    </source>
</evidence>
<keyword evidence="1" id="KW-0812">Transmembrane</keyword>
<dbReference type="Proteomes" id="UP001589747">
    <property type="component" value="Unassembled WGS sequence"/>
</dbReference>
<keyword evidence="1" id="KW-1133">Transmembrane helix</keyword>
<proteinExistence type="predicted"/>
<comment type="caution">
    <text evidence="2">The sequence shown here is derived from an EMBL/GenBank/DDBJ whole genome shotgun (WGS) entry which is preliminary data.</text>
</comment>
<reference evidence="2 3" key="1">
    <citation type="submission" date="2024-09" db="EMBL/GenBank/DDBJ databases">
        <authorList>
            <person name="Sun Q."/>
            <person name="Mori K."/>
        </authorList>
    </citation>
    <scope>NUCLEOTIDE SEQUENCE [LARGE SCALE GENOMIC DNA]</scope>
    <source>
        <strain evidence="2 3">TISTR 2452</strain>
    </source>
</reference>
<dbReference type="InterPro" id="IPR021214">
    <property type="entry name" value="DUF2568"/>
</dbReference>
<dbReference type="RefSeq" id="WP_377494937.1">
    <property type="nucleotide sequence ID" value="NZ_JBHMDO010000022.1"/>
</dbReference>
<accession>A0ABV5KNA4</accession>
<dbReference type="EMBL" id="JBHMDO010000022">
    <property type="protein sequence ID" value="MFB9326697.1"/>
    <property type="molecule type" value="Genomic_DNA"/>
</dbReference>
<protein>
    <submittedName>
        <fullName evidence="2">YrdB family protein</fullName>
    </submittedName>
</protein>
<feature type="transmembrane region" description="Helical" evidence="1">
    <location>
        <begin position="33"/>
        <end position="55"/>
    </location>
</feature>
<gene>
    <name evidence="2" type="ORF">ACFFSY_12300</name>
</gene>
<organism evidence="2 3">
    <name type="scientific">Paenibacillus aurantiacus</name>
    <dbReference type="NCBI Taxonomy" id="1936118"/>
    <lineage>
        <taxon>Bacteria</taxon>
        <taxon>Bacillati</taxon>
        <taxon>Bacillota</taxon>
        <taxon>Bacilli</taxon>
        <taxon>Bacillales</taxon>
        <taxon>Paenibacillaceae</taxon>
        <taxon>Paenibacillus</taxon>
    </lineage>
</organism>
<keyword evidence="3" id="KW-1185">Reference proteome</keyword>
<evidence type="ECO:0000256" key="1">
    <source>
        <dbReference type="SAM" id="Phobius"/>
    </source>
</evidence>
<name>A0ABV5KNA4_9BACL</name>
<feature type="transmembrane region" description="Helical" evidence="1">
    <location>
        <begin position="67"/>
        <end position="85"/>
    </location>
</feature>
<sequence length="118" mass="12279">MAAKGLFLGVIFLCELAALAAYGYWGFKLPAPLLVKGAVMLGLPIAVAVVWGLFLAPKAEYPVPAGVRLLMKTLVFGFAAAALVATGKPRLAAIFSACVVVAHAMDYALESVDGRRDG</sequence>